<evidence type="ECO:0000313" key="1">
    <source>
        <dbReference type="EMBL" id="GFU00964.1"/>
    </source>
</evidence>
<dbReference type="AlphaFoldDB" id="A0A8X6Q5Z2"/>
<accession>A0A8X6Q5Z2</accession>
<dbReference type="Proteomes" id="UP000887013">
    <property type="component" value="Unassembled WGS sequence"/>
</dbReference>
<evidence type="ECO:0000313" key="2">
    <source>
        <dbReference type="Proteomes" id="UP000887013"/>
    </source>
</evidence>
<protein>
    <submittedName>
        <fullName evidence="1">Uncharacterized protein</fullName>
    </submittedName>
</protein>
<proteinExistence type="predicted"/>
<dbReference type="EMBL" id="BMAW01027187">
    <property type="protein sequence ID" value="GFU00964.1"/>
    <property type="molecule type" value="Genomic_DNA"/>
</dbReference>
<organism evidence="1 2">
    <name type="scientific">Nephila pilipes</name>
    <name type="common">Giant wood spider</name>
    <name type="synonym">Nephila maculata</name>
    <dbReference type="NCBI Taxonomy" id="299642"/>
    <lineage>
        <taxon>Eukaryota</taxon>
        <taxon>Metazoa</taxon>
        <taxon>Ecdysozoa</taxon>
        <taxon>Arthropoda</taxon>
        <taxon>Chelicerata</taxon>
        <taxon>Arachnida</taxon>
        <taxon>Araneae</taxon>
        <taxon>Araneomorphae</taxon>
        <taxon>Entelegynae</taxon>
        <taxon>Araneoidea</taxon>
        <taxon>Nephilidae</taxon>
        <taxon>Nephila</taxon>
    </lineage>
</organism>
<sequence>MRNIQINHKDFYCFDKLHQKTPHVGEQNAGMMMMMTNNKIVWWQATERGGLQIIMHDDLLSVNGSGISCILLQMKVSNLPAECSACHISHPANLLTTIENECFMFLLLLRSLTAVLSIVGCNPWK</sequence>
<gene>
    <name evidence="1" type="ORF">NPIL_597411</name>
</gene>
<comment type="caution">
    <text evidence="1">The sequence shown here is derived from an EMBL/GenBank/DDBJ whole genome shotgun (WGS) entry which is preliminary data.</text>
</comment>
<keyword evidence="2" id="KW-1185">Reference proteome</keyword>
<name>A0A8X6Q5Z2_NEPPI</name>
<reference evidence="1" key="1">
    <citation type="submission" date="2020-08" db="EMBL/GenBank/DDBJ databases">
        <title>Multicomponent nature underlies the extraordinary mechanical properties of spider dragline silk.</title>
        <authorList>
            <person name="Kono N."/>
            <person name="Nakamura H."/>
            <person name="Mori M."/>
            <person name="Yoshida Y."/>
            <person name="Ohtoshi R."/>
            <person name="Malay A.D."/>
            <person name="Moran D.A.P."/>
            <person name="Tomita M."/>
            <person name="Numata K."/>
            <person name="Arakawa K."/>
        </authorList>
    </citation>
    <scope>NUCLEOTIDE SEQUENCE</scope>
</reference>